<dbReference type="RefSeq" id="WP_066269344.1">
    <property type="nucleotide sequence ID" value="NZ_JARMAB010000031.1"/>
</dbReference>
<name>A0ABU6MLC7_9BACI</name>
<dbReference type="Proteomes" id="UP001341444">
    <property type="component" value="Unassembled WGS sequence"/>
</dbReference>
<sequence>MNFIVIEVENESTCNAHQTAGRTGAQPITQLKLKVELKPKLIEAKGTRLLREKPVRGDPAVANLRRGGSPTARGKRVPAV</sequence>
<reference evidence="2 3" key="1">
    <citation type="submission" date="2023-03" db="EMBL/GenBank/DDBJ databases">
        <title>Bacillus Genome Sequencing.</title>
        <authorList>
            <person name="Dunlap C."/>
        </authorList>
    </citation>
    <scope>NUCLEOTIDE SEQUENCE [LARGE SCALE GENOMIC DNA]</scope>
    <source>
        <strain evidence="2 3">B-23453</strain>
    </source>
</reference>
<proteinExistence type="predicted"/>
<evidence type="ECO:0000256" key="1">
    <source>
        <dbReference type="SAM" id="MobiDB-lite"/>
    </source>
</evidence>
<evidence type="ECO:0000313" key="2">
    <source>
        <dbReference type="EMBL" id="MED1205325.1"/>
    </source>
</evidence>
<comment type="caution">
    <text evidence="2">The sequence shown here is derived from an EMBL/GenBank/DDBJ whole genome shotgun (WGS) entry which is preliminary data.</text>
</comment>
<accession>A0ABU6MLC7</accession>
<keyword evidence="3" id="KW-1185">Reference proteome</keyword>
<feature type="region of interest" description="Disordered" evidence="1">
    <location>
        <begin position="54"/>
        <end position="80"/>
    </location>
</feature>
<organism evidence="2 3">
    <name type="scientific">Heyndrickxia acidicola</name>
    <dbReference type="NCBI Taxonomy" id="209389"/>
    <lineage>
        <taxon>Bacteria</taxon>
        <taxon>Bacillati</taxon>
        <taxon>Bacillota</taxon>
        <taxon>Bacilli</taxon>
        <taxon>Bacillales</taxon>
        <taxon>Bacillaceae</taxon>
        <taxon>Heyndrickxia</taxon>
    </lineage>
</organism>
<evidence type="ECO:0000313" key="3">
    <source>
        <dbReference type="Proteomes" id="UP001341444"/>
    </source>
</evidence>
<gene>
    <name evidence="2" type="ORF">P4T90_19940</name>
</gene>
<dbReference type="EMBL" id="JARMAB010000031">
    <property type="protein sequence ID" value="MED1205325.1"/>
    <property type="molecule type" value="Genomic_DNA"/>
</dbReference>
<protein>
    <submittedName>
        <fullName evidence="2">Uncharacterized protein</fullName>
    </submittedName>
</protein>